<accession>A0ABD2WYR8</accession>
<evidence type="ECO:0000313" key="2">
    <source>
        <dbReference type="EMBL" id="KAL3397692.1"/>
    </source>
</evidence>
<proteinExistence type="predicted"/>
<organism evidence="2 3">
    <name type="scientific">Trichogramma kaykai</name>
    <dbReference type="NCBI Taxonomy" id="54128"/>
    <lineage>
        <taxon>Eukaryota</taxon>
        <taxon>Metazoa</taxon>
        <taxon>Ecdysozoa</taxon>
        <taxon>Arthropoda</taxon>
        <taxon>Hexapoda</taxon>
        <taxon>Insecta</taxon>
        <taxon>Pterygota</taxon>
        <taxon>Neoptera</taxon>
        <taxon>Endopterygota</taxon>
        <taxon>Hymenoptera</taxon>
        <taxon>Apocrita</taxon>
        <taxon>Proctotrupomorpha</taxon>
        <taxon>Chalcidoidea</taxon>
        <taxon>Trichogrammatidae</taxon>
        <taxon>Trichogramma</taxon>
    </lineage>
</organism>
<comment type="caution">
    <text evidence="2">The sequence shown here is derived from an EMBL/GenBank/DDBJ whole genome shotgun (WGS) entry which is preliminary data.</text>
</comment>
<feature type="region of interest" description="Disordered" evidence="1">
    <location>
        <begin position="218"/>
        <end position="242"/>
    </location>
</feature>
<dbReference type="EMBL" id="JBJJXI010000061">
    <property type="protein sequence ID" value="KAL3397692.1"/>
    <property type="molecule type" value="Genomic_DNA"/>
</dbReference>
<gene>
    <name evidence="2" type="ORF">TKK_008456</name>
</gene>
<name>A0ABD2WYR8_9HYME</name>
<feature type="compositionally biased region" description="Basic and acidic residues" evidence="1">
    <location>
        <begin position="228"/>
        <end position="242"/>
    </location>
</feature>
<sequence length="288" mass="33523">MADETVAAKLTNWGLAEYIDIFQRNKITEDVFKKLSQNYLEKLIPIIGDQVTFIEKYSEDYGCEFGEASQSGKKRKILEEVSNVPEKVPRLEIQKNQRYQDIQIIVNEFKDIKQILEDSSEGRNIISQYNKKKDLKPNLQNKLVDIVINKLLDITESDEDCSKQEKIPYTIFHSLAEYIVEAFESEVISTYYIGPIPKKDSLDNKSKGCRGKLSTKYNNLKSSRKKNNHEDDKVDENNPPKEALMRIHDLPECEKNDDIETSLQWLKENHAFPIEEVAIEHWKKTANY</sequence>
<dbReference type="Proteomes" id="UP001627154">
    <property type="component" value="Unassembled WGS sequence"/>
</dbReference>
<protein>
    <submittedName>
        <fullName evidence="2">Uncharacterized protein</fullName>
    </submittedName>
</protein>
<dbReference type="AlphaFoldDB" id="A0ABD2WYR8"/>
<reference evidence="2 3" key="1">
    <citation type="journal article" date="2024" name="bioRxiv">
        <title>A reference genome for Trichogramma kaykai: A tiny desert-dwelling parasitoid wasp with competing sex-ratio distorters.</title>
        <authorList>
            <person name="Culotta J."/>
            <person name="Lindsey A.R."/>
        </authorList>
    </citation>
    <scope>NUCLEOTIDE SEQUENCE [LARGE SCALE GENOMIC DNA]</scope>
    <source>
        <strain evidence="2 3">KSX58</strain>
    </source>
</reference>
<evidence type="ECO:0000256" key="1">
    <source>
        <dbReference type="SAM" id="MobiDB-lite"/>
    </source>
</evidence>
<dbReference type="Gene3D" id="1.10.150.50">
    <property type="entry name" value="Transcription Factor, Ets-1"/>
    <property type="match status" value="1"/>
</dbReference>
<dbReference type="InterPro" id="IPR013761">
    <property type="entry name" value="SAM/pointed_sf"/>
</dbReference>
<evidence type="ECO:0000313" key="3">
    <source>
        <dbReference type="Proteomes" id="UP001627154"/>
    </source>
</evidence>
<keyword evidence="3" id="KW-1185">Reference proteome</keyword>